<evidence type="ECO:0000259" key="2">
    <source>
        <dbReference type="Pfam" id="PF13548"/>
    </source>
</evidence>
<organism evidence="3 4">
    <name type="scientific">Mucilaginibacter conchicola</name>
    <dbReference type="NCBI Taxonomy" id="2303333"/>
    <lineage>
        <taxon>Bacteria</taxon>
        <taxon>Pseudomonadati</taxon>
        <taxon>Bacteroidota</taxon>
        <taxon>Sphingobacteriia</taxon>
        <taxon>Sphingobacteriales</taxon>
        <taxon>Sphingobacteriaceae</taxon>
        <taxon>Mucilaginibacter</taxon>
    </lineage>
</organism>
<dbReference type="OrthoDB" id="9812409at2"/>
<keyword evidence="4" id="KW-1185">Reference proteome</keyword>
<protein>
    <submittedName>
        <fullName evidence="3">DUF4126 family protein</fullName>
    </submittedName>
</protein>
<comment type="caution">
    <text evidence="3">The sequence shown here is derived from an EMBL/GenBank/DDBJ whole genome shotgun (WGS) entry which is preliminary data.</text>
</comment>
<reference evidence="3 4" key="1">
    <citation type="submission" date="2018-08" db="EMBL/GenBank/DDBJ databases">
        <title>Mucilaginibacter sp. MYSH2.</title>
        <authorList>
            <person name="Seo T."/>
        </authorList>
    </citation>
    <scope>NUCLEOTIDE SEQUENCE [LARGE SCALE GENOMIC DNA]</scope>
    <source>
        <strain evidence="3 4">MYSH2</strain>
    </source>
</reference>
<gene>
    <name evidence="3" type="ORF">D0C36_01550</name>
</gene>
<keyword evidence="1" id="KW-0812">Transmembrane</keyword>
<evidence type="ECO:0000313" key="4">
    <source>
        <dbReference type="Proteomes" id="UP000264217"/>
    </source>
</evidence>
<dbReference type="InterPro" id="IPR025196">
    <property type="entry name" value="DUF4126"/>
</dbReference>
<feature type="domain" description="DUF4126" evidence="2">
    <location>
        <begin position="12"/>
        <end position="160"/>
    </location>
</feature>
<name>A0A372NVV5_9SPHI</name>
<evidence type="ECO:0000256" key="1">
    <source>
        <dbReference type="SAM" id="Phobius"/>
    </source>
</evidence>
<evidence type="ECO:0000313" key="3">
    <source>
        <dbReference type="EMBL" id="RFZ94268.1"/>
    </source>
</evidence>
<accession>A0A372NVV5</accession>
<keyword evidence="1" id="KW-0472">Membrane</keyword>
<sequence>MSLSVAKTYSRAAGLGLIAGMRTMYAPAVLSHLYSRHPSANLKDSPLKFLQTIPTSKVFKVLAAGELVGDKLPTAPDRIAKPGLIGRIVSGALCGAAVFKGENQNAVIGGFIGGMAAFGSSFGCFFLRKAIVSNTRVADPVVGVCEDALTVAAGIAIINHL</sequence>
<dbReference type="EMBL" id="QWDC01000001">
    <property type="protein sequence ID" value="RFZ94268.1"/>
    <property type="molecule type" value="Genomic_DNA"/>
</dbReference>
<dbReference type="AlphaFoldDB" id="A0A372NVV5"/>
<feature type="transmembrane region" description="Helical" evidence="1">
    <location>
        <begin position="106"/>
        <end position="127"/>
    </location>
</feature>
<dbReference type="Proteomes" id="UP000264217">
    <property type="component" value="Unassembled WGS sequence"/>
</dbReference>
<dbReference type="Pfam" id="PF13548">
    <property type="entry name" value="DUF4126"/>
    <property type="match status" value="1"/>
</dbReference>
<feature type="transmembrane region" description="Helical" evidence="1">
    <location>
        <begin position="12"/>
        <end position="34"/>
    </location>
</feature>
<proteinExistence type="predicted"/>
<dbReference type="RefSeq" id="WP_117389833.1">
    <property type="nucleotide sequence ID" value="NZ_QWDC01000001.1"/>
</dbReference>
<keyword evidence="1" id="KW-1133">Transmembrane helix</keyword>